<evidence type="ECO:0000313" key="2">
    <source>
        <dbReference type="Proteomes" id="UP000614580"/>
    </source>
</evidence>
<dbReference type="NCBIfam" id="TIGR04256">
    <property type="entry name" value="GxxExxY"/>
    <property type="match status" value="1"/>
</dbReference>
<dbReference type="InterPro" id="IPR026350">
    <property type="entry name" value="GxxExxY"/>
</dbReference>
<accession>A0A812A076</accession>
<dbReference type="AlphaFoldDB" id="A0A812A076"/>
<sequence length="90" mass="10406">MKNYKHSEITEKIIGASYKVHNTLGSGFLEKVYQSSLAIELRTIGFSVDVEKPITIYYHDEIVGNYVADIVIRWKDHSRDQSCKRTIRNS</sequence>
<name>A0A812A076_9EURY</name>
<proteinExistence type="predicted"/>
<evidence type="ECO:0000313" key="1">
    <source>
        <dbReference type="EMBL" id="CAD7766791.1"/>
    </source>
</evidence>
<reference evidence="1" key="1">
    <citation type="submission" date="2020-12" db="EMBL/GenBank/DDBJ databases">
        <authorList>
            <person name="Hahn C.J."/>
            <person name="Laso-Perez R."/>
            <person name="Vulcano F."/>
            <person name="Vaziourakis K.-M."/>
            <person name="Stokke R."/>
            <person name="Steen I.H."/>
            <person name="Teske A."/>
            <person name="Boetius A."/>
            <person name="Liebeke M."/>
            <person name="Amann R."/>
            <person name="Knittel K."/>
        </authorList>
    </citation>
    <scope>NUCLEOTIDE SEQUENCE</scope>
    <source>
        <strain evidence="1">Gfbio:c6db26ca-90af-429b-aeed-0e3e8aed0b5e:GoM-Arc1_AMV-AAA_792_C10</strain>
    </source>
</reference>
<organism evidence="1 2">
    <name type="scientific">Candidatus Argoarchaeum ethanivorans</name>
    <dbReference type="NCBI Taxonomy" id="2608793"/>
    <lineage>
        <taxon>Archaea</taxon>
        <taxon>Methanobacteriati</taxon>
        <taxon>Methanobacteriota</taxon>
        <taxon>Stenosarchaea group</taxon>
        <taxon>Methanomicrobia</taxon>
        <taxon>Methanosarcinales</taxon>
        <taxon>Methanosarcinales incertae sedis</taxon>
        <taxon>GOM Arc I cluster</taxon>
        <taxon>Candidatus Argoarchaeum</taxon>
    </lineage>
</organism>
<dbReference type="EMBL" id="CAJHZY010000014">
    <property type="protein sequence ID" value="CAD7766791.1"/>
    <property type="molecule type" value="Genomic_DNA"/>
</dbReference>
<dbReference type="Proteomes" id="UP000614580">
    <property type="component" value="Unassembled WGS sequence"/>
</dbReference>
<dbReference type="Pfam" id="PF13366">
    <property type="entry name" value="PDDEXK_3"/>
    <property type="match status" value="1"/>
</dbReference>
<gene>
    <name evidence="1" type="ORF">DNFNHJIP_00191</name>
</gene>
<protein>
    <submittedName>
        <fullName evidence="1">PD-(D/E)XK nuclease superfamily protein</fullName>
    </submittedName>
</protein>
<comment type="caution">
    <text evidence="1">The sequence shown here is derived from an EMBL/GenBank/DDBJ whole genome shotgun (WGS) entry which is preliminary data.</text>
</comment>